<dbReference type="OrthoDB" id="4966979at2"/>
<gene>
    <name evidence="1" type="ORF">BJ976_002102</name>
</gene>
<protein>
    <submittedName>
        <fullName evidence="1">Putative membrane protein</fullName>
    </submittedName>
</protein>
<comment type="caution">
    <text evidence="1">The sequence shown here is derived from an EMBL/GenBank/DDBJ whole genome shotgun (WGS) entry which is preliminary data.</text>
</comment>
<dbReference type="Proteomes" id="UP000560081">
    <property type="component" value="Unassembled WGS sequence"/>
</dbReference>
<accession>A0A4Y8WVM0</accession>
<dbReference type="RefSeq" id="WP_135030834.1">
    <property type="nucleotide sequence ID" value="NZ_BMLA01000004.1"/>
</dbReference>
<name>A0A4Y8WVM0_9MICC</name>
<dbReference type="EMBL" id="JACHMC010000001">
    <property type="protein sequence ID" value="MBB4883751.1"/>
    <property type="molecule type" value="Genomic_DNA"/>
</dbReference>
<proteinExistence type="predicted"/>
<evidence type="ECO:0000313" key="1">
    <source>
        <dbReference type="EMBL" id="MBB4883751.1"/>
    </source>
</evidence>
<sequence>MAAVLHRLSGLHAVHRLVWVDVARGLALVSMFVAHAAPSGGPGGVLHLTEFLTAALFAALVGVGAALERRRHGAGRALGLALIRAVALLAAAWLTSLFGAQVVDILTHLAIVLVLVALLLALPLAARAALAAVCLLLGVWLTAVGTGPVARLLSDWLAPVQALTAPVRAELGNVGAALAFTEAESLQWTAEFLTAGPYRLPLLLAWALLGSVLVASVTRFEGVARGRAAAWAGAGLALAAAALAVSRGRTGEFPTPYTASVADVALATGLVLAALGACAAVVPSHLPWLTGILAVPGSMTLSVYVVHQAYLGWAVGVWTVLGGALQPGAGPWLSPAGTDDTWFNVAVLCGGGLLLPLLWRAVVRREPWHRGPLEGPVALATHRLTR</sequence>
<dbReference type="AlphaFoldDB" id="A0A4Y8WVM0"/>
<reference evidence="1 2" key="1">
    <citation type="submission" date="2020-08" db="EMBL/GenBank/DDBJ databases">
        <title>Sequencing the genomes of 1000 actinobacteria strains.</title>
        <authorList>
            <person name="Klenk H.-P."/>
        </authorList>
    </citation>
    <scope>NUCLEOTIDE SEQUENCE [LARGE SCALE GENOMIC DNA]</scope>
    <source>
        <strain evidence="1 2">DSM 19079</strain>
    </source>
</reference>
<keyword evidence="2" id="KW-1185">Reference proteome</keyword>
<organism evidence="1 2">
    <name type="scientific">Micrococcus flavus</name>
    <dbReference type="NCBI Taxonomy" id="384602"/>
    <lineage>
        <taxon>Bacteria</taxon>
        <taxon>Bacillati</taxon>
        <taxon>Actinomycetota</taxon>
        <taxon>Actinomycetes</taxon>
        <taxon>Micrococcales</taxon>
        <taxon>Micrococcaceae</taxon>
        <taxon>Micrococcus</taxon>
    </lineage>
</organism>
<evidence type="ECO:0000313" key="2">
    <source>
        <dbReference type="Proteomes" id="UP000560081"/>
    </source>
</evidence>